<dbReference type="InterPro" id="IPR051198">
    <property type="entry name" value="BchE-like"/>
</dbReference>
<dbReference type="NCBIfam" id="TIGR03471">
    <property type="entry name" value="HpnJ"/>
    <property type="match status" value="1"/>
</dbReference>
<dbReference type="SUPFAM" id="SSF102114">
    <property type="entry name" value="Radical SAM enzymes"/>
    <property type="match status" value="1"/>
</dbReference>
<dbReference type="GO" id="GO:0003824">
    <property type="term" value="F:catalytic activity"/>
    <property type="evidence" value="ECO:0007669"/>
    <property type="project" value="InterPro"/>
</dbReference>
<evidence type="ECO:0000256" key="1">
    <source>
        <dbReference type="ARBA" id="ARBA00001966"/>
    </source>
</evidence>
<dbReference type="AlphaFoldDB" id="A0A1W6N1H5"/>
<dbReference type="InterPro" id="IPR023404">
    <property type="entry name" value="rSAM_horseshoe"/>
</dbReference>
<dbReference type="SFLD" id="SFLDG01123">
    <property type="entry name" value="methyltransferase_(Class_B)"/>
    <property type="match status" value="1"/>
</dbReference>
<comment type="cofactor">
    <cofactor evidence="1">
        <name>[4Fe-4S] cluster</name>
        <dbReference type="ChEBI" id="CHEBI:49883"/>
    </cofactor>
</comment>
<dbReference type="RefSeq" id="WP_085773733.1">
    <property type="nucleotide sequence ID" value="NZ_AP027149.1"/>
</dbReference>
<dbReference type="SFLD" id="SFLDG01082">
    <property type="entry name" value="B12-binding_domain_containing"/>
    <property type="match status" value="1"/>
</dbReference>
<evidence type="ECO:0000256" key="5">
    <source>
        <dbReference type="ARBA" id="ARBA00023014"/>
    </source>
</evidence>
<dbReference type="Pfam" id="PF04055">
    <property type="entry name" value="Radical_SAM"/>
    <property type="match status" value="1"/>
</dbReference>
<keyword evidence="8" id="KW-1185">Reference proteome</keyword>
<keyword evidence="5" id="KW-0411">Iron-sulfur</keyword>
<keyword evidence="2" id="KW-0949">S-adenosyl-L-methionine</keyword>
<dbReference type="Gene3D" id="3.80.30.20">
    <property type="entry name" value="tm_1862 like domain"/>
    <property type="match status" value="1"/>
</dbReference>
<sequence>MKTLFLQAPSFDGFDGGAGSRYQAKREIKSFWYPTWLAQPAALVPGSRLLDAPADELSVEETLAIAQDYDLVVIHTSTPSFPTDAKFAELLKARKPDALIGMVGAKVAVDPTGALNATHAIDWVAREEFDYTCLELAEGKPFADILGLSYRNADGSLAHNPPRPMIENMDELPFVSPVYKRDLKIENYFIGYLEHPYVSIYTGRGCRSKCTFCLWPQTVGGHRYRVRSPENVLEEVKWIKENMPEVREIMFDDDTFTDFKPRVEEIARGLGKLGVTWSCNAKANVPYETLKIMQENGLRLLLVGYESGDDEILHVIKKGLRTDIARRFTEDCRKLGIKIHGTFILGLPSETRETIEKTIEFAKEINPHTIQVSLAAPYPGTKLYADAIANGWLEENEAVNLVNSEGVQLAALSYPHLSKEEIFHGVERFYRRFYFRPSKIWEIVAEMLGSWEMTKRRLREGVEFFRFLNAHQS</sequence>
<dbReference type="PROSITE" id="PS51918">
    <property type="entry name" value="RADICAL_SAM"/>
    <property type="match status" value="1"/>
</dbReference>
<dbReference type="SMART" id="SM00729">
    <property type="entry name" value="Elp3"/>
    <property type="match status" value="1"/>
</dbReference>
<gene>
    <name evidence="7" type="ORF">B1812_14345</name>
</gene>
<feature type="domain" description="Radical SAM core" evidence="6">
    <location>
        <begin position="192"/>
        <end position="415"/>
    </location>
</feature>
<dbReference type="KEGG" id="mbry:B1812_14345"/>
<evidence type="ECO:0000313" key="8">
    <source>
        <dbReference type="Proteomes" id="UP000193978"/>
    </source>
</evidence>
<name>A0A1W6N1H5_9HYPH</name>
<proteinExistence type="predicted"/>
<keyword evidence="3" id="KW-0479">Metal-binding</keyword>
<dbReference type="CDD" id="cd01335">
    <property type="entry name" value="Radical_SAM"/>
    <property type="match status" value="1"/>
</dbReference>
<evidence type="ECO:0000313" key="7">
    <source>
        <dbReference type="EMBL" id="ARN83667.1"/>
    </source>
</evidence>
<dbReference type="GO" id="GO:0051539">
    <property type="term" value="F:4 iron, 4 sulfur cluster binding"/>
    <property type="evidence" value="ECO:0007669"/>
    <property type="project" value="UniProtKB-KW"/>
</dbReference>
<evidence type="ECO:0000256" key="2">
    <source>
        <dbReference type="ARBA" id="ARBA00022691"/>
    </source>
</evidence>
<dbReference type="InterPro" id="IPR007197">
    <property type="entry name" value="rSAM"/>
</dbReference>
<dbReference type="InterPro" id="IPR034466">
    <property type="entry name" value="Methyltransferase_Class_B"/>
</dbReference>
<dbReference type="Proteomes" id="UP000193978">
    <property type="component" value="Chromosome"/>
</dbReference>
<dbReference type="SFLD" id="SFLDS00029">
    <property type="entry name" value="Radical_SAM"/>
    <property type="match status" value="1"/>
</dbReference>
<evidence type="ECO:0000259" key="6">
    <source>
        <dbReference type="PROSITE" id="PS51918"/>
    </source>
</evidence>
<dbReference type="GO" id="GO:0005829">
    <property type="term" value="C:cytosol"/>
    <property type="evidence" value="ECO:0007669"/>
    <property type="project" value="TreeGrafter"/>
</dbReference>
<reference evidence="7 8" key="1">
    <citation type="submission" date="2017-02" db="EMBL/GenBank/DDBJ databases">
        <authorList>
            <person name="Peterson S.W."/>
        </authorList>
    </citation>
    <scope>NUCLEOTIDE SEQUENCE [LARGE SCALE GENOMIC DNA]</scope>
    <source>
        <strain evidence="7 8">S285</strain>
    </source>
</reference>
<evidence type="ECO:0000256" key="4">
    <source>
        <dbReference type="ARBA" id="ARBA00023004"/>
    </source>
</evidence>
<dbReference type="EMBL" id="CP019948">
    <property type="protein sequence ID" value="ARN83667.1"/>
    <property type="molecule type" value="Genomic_DNA"/>
</dbReference>
<dbReference type="PANTHER" id="PTHR43409:SF16">
    <property type="entry name" value="SLR0320 PROTEIN"/>
    <property type="match status" value="1"/>
</dbReference>
<protein>
    <submittedName>
        <fullName evidence="7">Hopanoid biosynthesis associated radical SAM protein HpnJ</fullName>
    </submittedName>
</protein>
<evidence type="ECO:0000256" key="3">
    <source>
        <dbReference type="ARBA" id="ARBA00022723"/>
    </source>
</evidence>
<dbReference type="InterPro" id="IPR017834">
    <property type="entry name" value="Hopanoid_synth-assoc_rSAM_HpnJ"/>
</dbReference>
<dbReference type="OrthoDB" id="9801424at2"/>
<accession>A0A1W6N1H5</accession>
<dbReference type="SFLD" id="SFLDF00404">
    <property type="entry name" value="hopanetetrol_cyclitol_ether_sy"/>
    <property type="match status" value="1"/>
</dbReference>
<dbReference type="PANTHER" id="PTHR43409">
    <property type="entry name" value="ANAEROBIC MAGNESIUM-PROTOPORPHYRIN IX MONOMETHYL ESTER CYCLASE-RELATED"/>
    <property type="match status" value="1"/>
</dbReference>
<dbReference type="Gene3D" id="3.40.50.280">
    <property type="entry name" value="Cobalamin-binding domain"/>
    <property type="match status" value="1"/>
</dbReference>
<dbReference type="InterPro" id="IPR006638">
    <property type="entry name" value="Elp3/MiaA/NifB-like_rSAM"/>
</dbReference>
<dbReference type="InterPro" id="IPR058240">
    <property type="entry name" value="rSAM_sf"/>
</dbReference>
<dbReference type="GO" id="GO:0046872">
    <property type="term" value="F:metal ion binding"/>
    <property type="evidence" value="ECO:0007669"/>
    <property type="project" value="UniProtKB-KW"/>
</dbReference>
<organism evidence="7 8">
    <name type="scientific">Methylocystis bryophila</name>
    <dbReference type="NCBI Taxonomy" id="655015"/>
    <lineage>
        <taxon>Bacteria</taxon>
        <taxon>Pseudomonadati</taxon>
        <taxon>Pseudomonadota</taxon>
        <taxon>Alphaproteobacteria</taxon>
        <taxon>Hyphomicrobiales</taxon>
        <taxon>Methylocystaceae</taxon>
        <taxon>Methylocystis</taxon>
    </lineage>
</organism>
<dbReference type="STRING" id="655015.B1812_14345"/>
<keyword evidence="4" id="KW-0408">Iron</keyword>